<organism evidence="1 2">
    <name type="scientific">Pistacia integerrima</name>
    <dbReference type="NCBI Taxonomy" id="434235"/>
    <lineage>
        <taxon>Eukaryota</taxon>
        <taxon>Viridiplantae</taxon>
        <taxon>Streptophyta</taxon>
        <taxon>Embryophyta</taxon>
        <taxon>Tracheophyta</taxon>
        <taxon>Spermatophyta</taxon>
        <taxon>Magnoliopsida</taxon>
        <taxon>eudicotyledons</taxon>
        <taxon>Gunneridae</taxon>
        <taxon>Pentapetalae</taxon>
        <taxon>rosids</taxon>
        <taxon>malvids</taxon>
        <taxon>Sapindales</taxon>
        <taxon>Anacardiaceae</taxon>
        <taxon>Pistacia</taxon>
    </lineage>
</organism>
<reference evidence="2" key="1">
    <citation type="journal article" date="2023" name="G3 (Bethesda)">
        <title>Genome assembly and association tests identify interacting loci associated with vigor, precocity, and sex in interspecific pistachio rootstocks.</title>
        <authorList>
            <person name="Palmer W."/>
            <person name="Jacygrad E."/>
            <person name="Sagayaradj S."/>
            <person name="Cavanaugh K."/>
            <person name="Han R."/>
            <person name="Bertier L."/>
            <person name="Beede B."/>
            <person name="Kafkas S."/>
            <person name="Golino D."/>
            <person name="Preece J."/>
            <person name="Michelmore R."/>
        </authorList>
    </citation>
    <scope>NUCLEOTIDE SEQUENCE [LARGE SCALE GENOMIC DNA]</scope>
</reference>
<comment type="caution">
    <text evidence="1">The sequence shown here is derived from an EMBL/GenBank/DDBJ whole genome shotgun (WGS) entry which is preliminary data.</text>
</comment>
<dbReference type="Proteomes" id="UP001163603">
    <property type="component" value="Chromosome 3"/>
</dbReference>
<sequence>MSCQPRIFLKILNDDEGFALLKKHAGIADDESRPLNDLAVKVAKECKGLPLAIVIIGSALKEKGIDEWTLVFEKLQKSKLVDIRNDIDVDADVYAILKVSYDYLEGQKTKLCFLLCSLFPEDYKIPLEELVCYGMGLGLFPDVDSIEQARRQLRVMVNKLIASCLLIDAGVEGFVKMHDVIRDVALGIASKGDIVFLVKAGLGLIEWPKEGRHLGQYTAISLMNNKIQMLPDHLECPKLETFLLSRQYSYERRDNIEVSNHFFDEMKALKNVSLSCANLSIKSLKFLTDIKTLKLIFCNLRDISSLEHLARLEILSLRYSSFDEFPKELGALTELRLLDLRDCSRLKRIPSNVISRFSQLEELYADDYFVEREDEETSREGSNASLSELNSLSNLVVLFLKINAKCLSGDLGFICNKLQRYDIRVNSTYSKFSSVSESRRRALTVTKIEAASLITLKSLYHTLEYLSIQSFAQSLVQLKSLEVSDCESLKHLIVTEESDIDKEEEILQESHHAAVVLPNLEKLRIGKLPQLRCIWSGPSYHLPSLTDVGVRECKTLIYLFTLSVAQSLVQLKSLEVSDCESLKHLIVTKESDNDKEEEILRESHHAAVVLPNLEKLRIGKLPQLRCIWSGPSYHVKLPSLTDVEVRECKSLIYLFTLSVAQSLVQLKSLEVSDCESLKHLVVTEESEEGDNDEISSEHDLQIHSPFLSKLESLKINSCKRLEHIFPVSFARVLVQLEEFAVKNAPQLKQVFYLDNGSEENVVAGGGKETAVIKLPKLKVLRLDGLASMISFCPENFHSSWPALENLTTLFLFHCNWPRNIFSPSLAQNRSQLQRLSIYDCGELEEIIVEEDEENQILFFQNLLQIYVVRCPKIRRLFAITVAPHLQKLKEIFVYDNSELEEVFGDKDFADVMDHKEIMLPQLDWLELEQLPSLTKFCLVGYHFLFPSLRYGPLVIKGCPKMSTRFSMGEDGCVHAKAKVLTPFQILHSIKCWLIIIIIIKDFVSKICLILLRNGVGSQM</sequence>
<keyword evidence="2" id="KW-1185">Reference proteome</keyword>
<gene>
    <name evidence="1" type="ORF">Pint_04138</name>
</gene>
<evidence type="ECO:0000313" key="1">
    <source>
        <dbReference type="EMBL" id="KAJ0045028.1"/>
    </source>
</evidence>
<evidence type="ECO:0000313" key="2">
    <source>
        <dbReference type="Proteomes" id="UP001163603"/>
    </source>
</evidence>
<name>A0ACC0Z521_9ROSI</name>
<dbReference type="EMBL" id="CM047738">
    <property type="protein sequence ID" value="KAJ0045028.1"/>
    <property type="molecule type" value="Genomic_DNA"/>
</dbReference>
<proteinExistence type="predicted"/>
<protein>
    <submittedName>
        <fullName evidence="1">Uncharacterized protein</fullName>
    </submittedName>
</protein>
<accession>A0ACC0Z521</accession>